<gene>
    <name evidence="3" type="ORF">H6P81_020110</name>
</gene>
<dbReference type="InterPro" id="IPR040361">
    <property type="entry name" value="TPD1"/>
</dbReference>
<dbReference type="AlphaFoldDB" id="A0AAV7DVE5"/>
<feature type="chain" id="PRO_5043630654" evidence="2">
    <location>
        <begin position="24"/>
        <end position="124"/>
    </location>
</feature>
<comment type="caution">
    <text evidence="3">The sequence shown here is derived from an EMBL/GenBank/DDBJ whole genome shotgun (WGS) entry which is preliminary data.</text>
</comment>
<accession>A0AAV7DVE5</accession>
<dbReference type="GO" id="GO:0001709">
    <property type="term" value="P:cell fate determination"/>
    <property type="evidence" value="ECO:0007669"/>
    <property type="project" value="TreeGrafter"/>
</dbReference>
<keyword evidence="1 2" id="KW-0732">Signal</keyword>
<organism evidence="3 4">
    <name type="scientific">Aristolochia fimbriata</name>
    <name type="common">White veined hardy Dutchman's pipe vine</name>
    <dbReference type="NCBI Taxonomy" id="158543"/>
    <lineage>
        <taxon>Eukaryota</taxon>
        <taxon>Viridiplantae</taxon>
        <taxon>Streptophyta</taxon>
        <taxon>Embryophyta</taxon>
        <taxon>Tracheophyta</taxon>
        <taxon>Spermatophyta</taxon>
        <taxon>Magnoliopsida</taxon>
        <taxon>Magnoliidae</taxon>
        <taxon>Piperales</taxon>
        <taxon>Aristolochiaceae</taxon>
        <taxon>Aristolochia</taxon>
    </lineage>
</organism>
<sequence length="124" mass="13427">MAALSCNLLALLFLSILFGAGWCQQCGLSNIKVTQTGTGNVVQGKSEFQVVVTNDCICSQQDVRFRAAGFQSAEAIDPKIFRQDGGNFLLNDGQPLHSSETVTFNYAWDNQFSIVPVDSQIACS</sequence>
<evidence type="ECO:0000313" key="3">
    <source>
        <dbReference type="EMBL" id="KAG9439945.1"/>
    </source>
</evidence>
<evidence type="ECO:0000256" key="1">
    <source>
        <dbReference type="ARBA" id="ARBA00022729"/>
    </source>
</evidence>
<dbReference type="PANTHER" id="PTHR33184:SF72">
    <property type="entry name" value="BETA-1,3-N-ACETYLGLUCOSAMINYLTRANSFERASE FAMILY PROTEIN"/>
    <property type="match status" value="1"/>
</dbReference>
<dbReference type="PANTHER" id="PTHR33184">
    <property type="entry name" value="PROTEIN TAPETUM DETERMINANT 1-LIKE-RELATED"/>
    <property type="match status" value="1"/>
</dbReference>
<proteinExistence type="predicted"/>
<feature type="signal peptide" evidence="2">
    <location>
        <begin position="1"/>
        <end position="23"/>
    </location>
</feature>
<protein>
    <submittedName>
        <fullName evidence="3">Uncharacterized protein</fullName>
    </submittedName>
</protein>
<keyword evidence="4" id="KW-1185">Reference proteome</keyword>
<reference evidence="3 4" key="1">
    <citation type="submission" date="2021-07" db="EMBL/GenBank/DDBJ databases">
        <title>The Aristolochia fimbriata genome: insights into angiosperm evolution, floral development and chemical biosynthesis.</title>
        <authorList>
            <person name="Jiao Y."/>
        </authorList>
    </citation>
    <scope>NUCLEOTIDE SEQUENCE [LARGE SCALE GENOMIC DNA]</scope>
    <source>
        <strain evidence="3">IBCAS-2021</strain>
        <tissue evidence="3">Leaf</tissue>
    </source>
</reference>
<dbReference type="Proteomes" id="UP000825729">
    <property type="component" value="Unassembled WGS sequence"/>
</dbReference>
<evidence type="ECO:0000313" key="4">
    <source>
        <dbReference type="Proteomes" id="UP000825729"/>
    </source>
</evidence>
<dbReference type="EMBL" id="JAINDJ010000008">
    <property type="protein sequence ID" value="KAG9439945.1"/>
    <property type="molecule type" value="Genomic_DNA"/>
</dbReference>
<evidence type="ECO:0000256" key="2">
    <source>
        <dbReference type="SAM" id="SignalP"/>
    </source>
</evidence>
<dbReference type="Pfam" id="PF24068">
    <property type="entry name" value="TPD1_C"/>
    <property type="match status" value="1"/>
</dbReference>
<name>A0AAV7DVE5_ARIFI</name>